<feature type="compositionally biased region" description="Basic and acidic residues" evidence="1">
    <location>
        <begin position="1"/>
        <end position="13"/>
    </location>
</feature>
<dbReference type="EMBL" id="LS974624">
    <property type="protein sequence ID" value="CAG7896938.1"/>
    <property type="molecule type" value="Genomic_DNA"/>
</dbReference>
<accession>A0A8D9M432</accession>
<reference evidence="2 4" key="1">
    <citation type="submission" date="2021-07" db="EMBL/GenBank/DDBJ databases">
        <authorList>
            <consortium name="Genoscope - CEA"/>
            <person name="William W."/>
        </authorList>
    </citation>
    <scope>NUCLEOTIDE SEQUENCE [LARGE SCALE GENOMIC DNA]</scope>
</reference>
<organism evidence="2 4">
    <name type="scientific">Brassica campestris</name>
    <name type="common">Field mustard</name>
    <dbReference type="NCBI Taxonomy" id="3711"/>
    <lineage>
        <taxon>Eukaryota</taxon>
        <taxon>Viridiplantae</taxon>
        <taxon>Streptophyta</taxon>
        <taxon>Embryophyta</taxon>
        <taxon>Tracheophyta</taxon>
        <taxon>Spermatophyta</taxon>
        <taxon>Magnoliopsida</taxon>
        <taxon>eudicotyledons</taxon>
        <taxon>Gunneridae</taxon>
        <taxon>Pentapetalae</taxon>
        <taxon>rosids</taxon>
        <taxon>malvids</taxon>
        <taxon>Brassicales</taxon>
        <taxon>Brassicaceae</taxon>
        <taxon>Brassiceae</taxon>
        <taxon>Brassica</taxon>
    </lineage>
</organism>
<feature type="region of interest" description="Disordered" evidence="1">
    <location>
        <begin position="1"/>
        <end position="25"/>
    </location>
</feature>
<dbReference type="Gramene" id="A08p06030.2_BraZ1">
    <property type="protein sequence ID" value="A08p06030.2_BraZ1.CDS"/>
    <property type="gene ID" value="A08g06030.2_BraZ1"/>
</dbReference>
<evidence type="ECO:0000313" key="2">
    <source>
        <dbReference type="EMBL" id="CAG7896937.1"/>
    </source>
</evidence>
<gene>
    <name evidence="2" type="ORF">BRAPAZ1V2_A08P06030.2</name>
    <name evidence="3" type="ORF">BRAPAZ1V2_A08P06040.2</name>
</gene>
<feature type="non-terminal residue" evidence="2">
    <location>
        <position position="1"/>
    </location>
</feature>
<proteinExistence type="predicted"/>
<evidence type="ECO:0000256" key="1">
    <source>
        <dbReference type="SAM" id="MobiDB-lite"/>
    </source>
</evidence>
<dbReference type="EMBL" id="LS974624">
    <property type="protein sequence ID" value="CAG7896937.1"/>
    <property type="molecule type" value="Genomic_DNA"/>
</dbReference>
<sequence>REDSEKKKNNKQGEEEEESNVVKEGRKKRRRFGLLFRTRKQNVFHASVRMRSGPNPAYQSTFSMISYTTIQGHFKFNLYESNPASVRYDSLSR</sequence>
<evidence type="ECO:0000313" key="3">
    <source>
        <dbReference type="EMBL" id="CAG7896938.1"/>
    </source>
</evidence>
<protein>
    <submittedName>
        <fullName evidence="2">Uncharacterized protein</fullName>
    </submittedName>
</protein>
<evidence type="ECO:0000313" key="4">
    <source>
        <dbReference type="Proteomes" id="UP000694005"/>
    </source>
</evidence>
<dbReference type="Gramene" id="A08p06040.2_BraZ1">
    <property type="protein sequence ID" value="A08p06040.2_BraZ1.CDS"/>
    <property type="gene ID" value="A08g06040.2_BraZ1"/>
</dbReference>
<dbReference type="Proteomes" id="UP000694005">
    <property type="component" value="Chromosome A08"/>
</dbReference>
<dbReference type="AlphaFoldDB" id="A0A8D9M432"/>
<name>A0A8D9M432_BRACM</name>